<dbReference type="Pfam" id="PF00528">
    <property type="entry name" value="BPD_transp_1"/>
    <property type="match status" value="1"/>
</dbReference>
<feature type="transmembrane region" description="Helical" evidence="7">
    <location>
        <begin position="330"/>
        <end position="358"/>
    </location>
</feature>
<dbReference type="InterPro" id="IPR045621">
    <property type="entry name" value="BPD_transp_1_N"/>
</dbReference>
<dbReference type="Gene3D" id="1.10.3720.10">
    <property type="entry name" value="MetI-like"/>
    <property type="match status" value="1"/>
</dbReference>
<dbReference type="Pfam" id="PF19300">
    <property type="entry name" value="BPD_transp_1_N"/>
    <property type="match status" value="1"/>
</dbReference>
<feature type="transmembrane region" description="Helical" evidence="7">
    <location>
        <begin position="286"/>
        <end position="307"/>
    </location>
</feature>
<dbReference type="OrthoDB" id="9778910at2"/>
<evidence type="ECO:0000313" key="9">
    <source>
        <dbReference type="EMBL" id="KFI70664.1"/>
    </source>
</evidence>
<dbReference type="PANTHER" id="PTHR43163:SF6">
    <property type="entry name" value="DIPEPTIDE TRANSPORT SYSTEM PERMEASE PROTEIN DPPB-RELATED"/>
    <property type="match status" value="1"/>
</dbReference>
<dbReference type="STRING" id="78345.BMERY_0075"/>
<dbReference type="Proteomes" id="UP000029060">
    <property type="component" value="Unassembled WGS sequence"/>
</dbReference>
<feature type="transmembrane region" description="Helical" evidence="7">
    <location>
        <begin position="127"/>
        <end position="147"/>
    </location>
</feature>
<dbReference type="GO" id="GO:0005886">
    <property type="term" value="C:plasma membrane"/>
    <property type="evidence" value="ECO:0007669"/>
    <property type="project" value="UniProtKB-SubCell"/>
</dbReference>
<evidence type="ECO:0000256" key="1">
    <source>
        <dbReference type="ARBA" id="ARBA00004651"/>
    </source>
</evidence>
<proteinExistence type="inferred from homology"/>
<comment type="similarity">
    <text evidence="7">Belongs to the binding-protein-dependent transport system permease family.</text>
</comment>
<evidence type="ECO:0000256" key="7">
    <source>
        <dbReference type="RuleBase" id="RU363032"/>
    </source>
</evidence>
<feature type="domain" description="ABC transmembrane type-1" evidence="8">
    <location>
        <begin position="121"/>
        <end position="355"/>
    </location>
</feature>
<dbReference type="eggNOG" id="COG0601">
    <property type="taxonomic scope" value="Bacteria"/>
</dbReference>
<feature type="transmembrane region" description="Helical" evidence="7">
    <location>
        <begin position="232"/>
        <end position="251"/>
    </location>
</feature>
<comment type="subcellular location">
    <subcellularLocation>
        <location evidence="1 7">Cell membrane</location>
        <topology evidence="1 7">Multi-pass membrane protein</topology>
    </subcellularLocation>
</comment>
<feature type="transmembrane region" description="Helical" evidence="7">
    <location>
        <begin position="159"/>
        <end position="185"/>
    </location>
</feature>
<dbReference type="SUPFAM" id="SSF161098">
    <property type="entry name" value="MetI-like"/>
    <property type="match status" value="1"/>
</dbReference>
<dbReference type="GO" id="GO:0055085">
    <property type="term" value="P:transmembrane transport"/>
    <property type="evidence" value="ECO:0007669"/>
    <property type="project" value="InterPro"/>
</dbReference>
<accession>A0A087BI14</accession>
<keyword evidence="5 7" id="KW-1133">Transmembrane helix</keyword>
<protein>
    <submittedName>
        <fullName evidence="9">Peptide ABC transporter permease</fullName>
    </submittedName>
</protein>
<reference evidence="9 10" key="1">
    <citation type="submission" date="2014-03" db="EMBL/GenBank/DDBJ databases">
        <title>Genomics of Bifidobacteria.</title>
        <authorList>
            <person name="Ventura M."/>
            <person name="Milani C."/>
            <person name="Lugli G.A."/>
        </authorList>
    </citation>
    <scope>NUCLEOTIDE SEQUENCE [LARGE SCALE GENOMIC DNA]</scope>
    <source>
        <strain evidence="9 10">LMG 11341</strain>
    </source>
</reference>
<dbReference type="InterPro" id="IPR035906">
    <property type="entry name" value="MetI-like_sf"/>
</dbReference>
<dbReference type="AlphaFoldDB" id="A0A087BI14"/>
<evidence type="ECO:0000256" key="2">
    <source>
        <dbReference type="ARBA" id="ARBA00022448"/>
    </source>
</evidence>
<evidence type="ECO:0000256" key="5">
    <source>
        <dbReference type="ARBA" id="ARBA00022989"/>
    </source>
</evidence>
<sequence length="364" mass="39405">MSATAAPAAADQADKPKEAKKNRLSGGFFRFVLTRFLLIIPTVFILVTVVFFVMRATGDPISAALGGRLTPQELKARVHAAGYDRPLIVQYIDYLGGLLHGDLGTTMTDNQPVISILVRYGSATFELALLALIIALIVGIGLGRLAARKRDHAADAGIRTFAILCYATPVFFLGLILKLIFAIWLNVLPASGRSSLSTEMQFSRLVSPTGFYIIDALQLGDVNVLIDVLRHAVLPALALGLLTAGVFIRLVRTNVISTFNSGYVEAARSRGVSEKRLLGKHAWRPALIPIITVMGMQIAMMLAGAVLTETTFEWKGLGFMLSQYLKARDFAAVQGIVILIAIIVAVVNFIVDVIAALIDPRVRY</sequence>
<dbReference type="PROSITE" id="PS50928">
    <property type="entry name" value="ABC_TM1"/>
    <property type="match status" value="1"/>
</dbReference>
<evidence type="ECO:0000259" key="8">
    <source>
        <dbReference type="PROSITE" id="PS50928"/>
    </source>
</evidence>
<organism evidence="9 10">
    <name type="scientific">Bifidobacterium merycicum</name>
    <dbReference type="NCBI Taxonomy" id="78345"/>
    <lineage>
        <taxon>Bacteria</taxon>
        <taxon>Bacillati</taxon>
        <taxon>Actinomycetota</taxon>
        <taxon>Actinomycetes</taxon>
        <taxon>Bifidobacteriales</taxon>
        <taxon>Bifidobacteriaceae</taxon>
        <taxon>Bifidobacterium</taxon>
    </lineage>
</organism>
<evidence type="ECO:0000256" key="6">
    <source>
        <dbReference type="ARBA" id="ARBA00023136"/>
    </source>
</evidence>
<comment type="caution">
    <text evidence="9">The sequence shown here is derived from an EMBL/GenBank/DDBJ whole genome shotgun (WGS) entry which is preliminary data.</text>
</comment>
<dbReference type="CDD" id="cd06261">
    <property type="entry name" value="TM_PBP2"/>
    <property type="match status" value="1"/>
</dbReference>
<dbReference type="PANTHER" id="PTHR43163">
    <property type="entry name" value="DIPEPTIDE TRANSPORT SYSTEM PERMEASE PROTEIN DPPB-RELATED"/>
    <property type="match status" value="1"/>
</dbReference>
<keyword evidence="4 7" id="KW-0812">Transmembrane</keyword>
<gene>
    <name evidence="9" type="ORF">BMERY_0075</name>
</gene>
<evidence type="ECO:0000256" key="4">
    <source>
        <dbReference type="ARBA" id="ARBA00022692"/>
    </source>
</evidence>
<dbReference type="InterPro" id="IPR000515">
    <property type="entry name" value="MetI-like"/>
</dbReference>
<keyword evidence="2 7" id="KW-0813">Transport</keyword>
<dbReference type="EMBL" id="JGZC01000005">
    <property type="protein sequence ID" value="KFI70664.1"/>
    <property type="molecule type" value="Genomic_DNA"/>
</dbReference>
<keyword evidence="10" id="KW-1185">Reference proteome</keyword>
<feature type="transmembrane region" description="Helical" evidence="7">
    <location>
        <begin position="27"/>
        <end position="54"/>
    </location>
</feature>
<name>A0A087BI14_9BIFI</name>
<keyword evidence="6 7" id="KW-0472">Membrane</keyword>
<keyword evidence="3" id="KW-1003">Cell membrane</keyword>
<evidence type="ECO:0000313" key="10">
    <source>
        <dbReference type="Proteomes" id="UP000029060"/>
    </source>
</evidence>
<evidence type="ECO:0000256" key="3">
    <source>
        <dbReference type="ARBA" id="ARBA00022475"/>
    </source>
</evidence>